<dbReference type="InterPro" id="IPR036291">
    <property type="entry name" value="NAD(P)-bd_dom_sf"/>
</dbReference>
<evidence type="ECO:0000313" key="3">
    <source>
        <dbReference type="Proteomes" id="UP000002949"/>
    </source>
</evidence>
<proteinExistence type="inferred from homology"/>
<reference evidence="2 3" key="1">
    <citation type="journal article" date="2012" name="J. Bacteriol.">
        <title>Draft Genome Sequence of Plant Growth-Promoting Rhizobium Mesorhizobium amorphae, Isolated from Zinc-Lead Mine Tailings.</title>
        <authorList>
            <person name="Hao X."/>
            <person name="Lin Y."/>
            <person name="Johnstone L."/>
            <person name="Baltrus D.A."/>
            <person name="Miller S.J."/>
            <person name="Wei G."/>
            <person name="Rensing C."/>
        </authorList>
    </citation>
    <scope>NUCLEOTIDE SEQUENCE [LARGE SCALE GENOMIC DNA]</scope>
    <source>
        <strain evidence="2 3">CCNWGS0123</strain>
    </source>
</reference>
<dbReference type="AlphaFoldDB" id="G6Y8G0"/>
<name>G6Y8G0_9HYPH</name>
<dbReference type="InterPro" id="IPR002347">
    <property type="entry name" value="SDR_fam"/>
</dbReference>
<keyword evidence="3" id="KW-1185">Reference proteome</keyword>
<evidence type="ECO:0000256" key="1">
    <source>
        <dbReference type="ARBA" id="ARBA00006484"/>
    </source>
</evidence>
<comment type="similarity">
    <text evidence="1">Belongs to the short-chain dehydrogenases/reductases (SDR) family.</text>
</comment>
<organism evidence="2 3">
    <name type="scientific">Mesorhizobium amorphae CCNWGS0123</name>
    <dbReference type="NCBI Taxonomy" id="1082933"/>
    <lineage>
        <taxon>Bacteria</taxon>
        <taxon>Pseudomonadati</taxon>
        <taxon>Pseudomonadota</taxon>
        <taxon>Alphaproteobacteria</taxon>
        <taxon>Hyphomicrobiales</taxon>
        <taxon>Phyllobacteriaceae</taxon>
        <taxon>Mesorhizobium</taxon>
    </lineage>
</organism>
<accession>G6Y8G0</accession>
<sequence>MKLAGKVAIVTGAASGIGAAIAERLRSEGAVIISADLEAISGPESLQMDVSVEEDWVSLIRGVLAQHRRIDVLVNAAGISLHGDTVEACTPETLARTFAVNLDGMFLGCKHVIAPMRQQGNGSIINIGSILGRVADGASAAYTASKGGVGMLTKSTALHLARTALGVRCNQVSPTYTLTPMMERWLAELPAGNRQALESAHPLGRLGRPHEVAAAALFLASDESQAITGADFLVDGGYTAQ</sequence>
<dbReference type="SUPFAM" id="SSF51735">
    <property type="entry name" value="NAD(P)-binding Rossmann-fold domains"/>
    <property type="match status" value="1"/>
</dbReference>
<dbReference type="PRINTS" id="PR00081">
    <property type="entry name" value="GDHRDH"/>
</dbReference>
<dbReference type="PROSITE" id="PS00061">
    <property type="entry name" value="ADH_SHORT"/>
    <property type="match status" value="1"/>
</dbReference>
<dbReference type="Pfam" id="PF13561">
    <property type="entry name" value="adh_short_C2"/>
    <property type="match status" value="1"/>
</dbReference>
<dbReference type="PANTHER" id="PTHR42760">
    <property type="entry name" value="SHORT-CHAIN DEHYDROGENASES/REDUCTASES FAMILY MEMBER"/>
    <property type="match status" value="1"/>
</dbReference>
<dbReference type="Proteomes" id="UP000002949">
    <property type="component" value="Unassembled WGS sequence"/>
</dbReference>
<dbReference type="GO" id="GO:0016616">
    <property type="term" value="F:oxidoreductase activity, acting on the CH-OH group of donors, NAD or NADP as acceptor"/>
    <property type="evidence" value="ECO:0007669"/>
    <property type="project" value="TreeGrafter"/>
</dbReference>
<dbReference type="RefSeq" id="WP_006201745.1">
    <property type="nucleotide sequence ID" value="NZ_AGSN01000091.1"/>
</dbReference>
<dbReference type="EMBL" id="AGSN01000091">
    <property type="protein sequence ID" value="EHH11981.1"/>
    <property type="molecule type" value="Genomic_DNA"/>
</dbReference>
<dbReference type="Gene3D" id="3.40.50.720">
    <property type="entry name" value="NAD(P)-binding Rossmann-like Domain"/>
    <property type="match status" value="1"/>
</dbReference>
<dbReference type="KEGG" id="mamo:A6B35_29545"/>
<dbReference type="PATRIC" id="fig|1082933.3.peg.2145"/>
<dbReference type="eggNOG" id="COG1028">
    <property type="taxonomic scope" value="Bacteria"/>
</dbReference>
<protein>
    <submittedName>
        <fullName evidence="2">Short-chain dehydrogenase/reductase SDR</fullName>
    </submittedName>
</protein>
<dbReference type="InterPro" id="IPR020904">
    <property type="entry name" value="Sc_DH/Rdtase_CS"/>
</dbReference>
<dbReference type="PRINTS" id="PR00080">
    <property type="entry name" value="SDRFAMILY"/>
</dbReference>
<dbReference type="FunFam" id="3.40.50.720:FF:000084">
    <property type="entry name" value="Short-chain dehydrogenase reductase"/>
    <property type="match status" value="1"/>
</dbReference>
<evidence type="ECO:0000313" key="2">
    <source>
        <dbReference type="EMBL" id="EHH11981.1"/>
    </source>
</evidence>
<gene>
    <name evidence="2" type="ORF">MEA186_11136</name>
</gene>
<dbReference type="OrthoDB" id="9792355at2"/>